<evidence type="ECO:0000313" key="12">
    <source>
        <dbReference type="Proteomes" id="UP000254893"/>
    </source>
</evidence>
<evidence type="ECO:0000256" key="6">
    <source>
        <dbReference type="ARBA" id="ARBA00030512"/>
    </source>
</evidence>
<dbReference type="Gene3D" id="2.60.40.290">
    <property type="match status" value="1"/>
</dbReference>
<dbReference type="GO" id="GO:0005975">
    <property type="term" value="P:carbohydrate metabolic process"/>
    <property type="evidence" value="ECO:0007669"/>
    <property type="project" value="InterPro"/>
</dbReference>
<proteinExistence type="inferred from homology"/>
<dbReference type="PANTHER" id="PTHR22600">
    <property type="entry name" value="BETA-HEXOSAMINIDASE"/>
    <property type="match status" value="1"/>
</dbReference>
<evidence type="ECO:0000259" key="10">
    <source>
        <dbReference type="SMART" id="SM01081"/>
    </source>
</evidence>
<dbReference type="InterPro" id="IPR025705">
    <property type="entry name" value="Beta_hexosaminidase_sua/sub"/>
</dbReference>
<evidence type="ECO:0000256" key="7">
    <source>
        <dbReference type="ARBA" id="ARBA00033000"/>
    </source>
</evidence>
<evidence type="ECO:0000256" key="3">
    <source>
        <dbReference type="ARBA" id="ARBA00012663"/>
    </source>
</evidence>
<gene>
    <name evidence="11" type="primary">chb_2</name>
    <name evidence="11" type="ORF">NCTC11388_04823</name>
</gene>
<evidence type="ECO:0000256" key="1">
    <source>
        <dbReference type="ARBA" id="ARBA00001231"/>
    </source>
</evidence>
<dbReference type="EC" id="3.2.1.52" evidence="3"/>
<feature type="domain" description="Chitobiase/beta-hexosaminidases N-terminal" evidence="10">
    <location>
        <begin position="29"/>
        <end position="170"/>
    </location>
</feature>
<dbReference type="SUPFAM" id="SSF51445">
    <property type="entry name" value="(Trans)glycosidases"/>
    <property type="match status" value="1"/>
</dbReference>
<dbReference type="SMART" id="SM01081">
    <property type="entry name" value="CHB_HEX"/>
    <property type="match status" value="1"/>
</dbReference>
<dbReference type="AlphaFoldDB" id="A0A380CXN5"/>
<organism evidence="11 12">
    <name type="scientific">Sphingobacterium spiritivorum</name>
    <name type="common">Flavobacterium spiritivorum</name>
    <dbReference type="NCBI Taxonomy" id="258"/>
    <lineage>
        <taxon>Bacteria</taxon>
        <taxon>Pseudomonadati</taxon>
        <taxon>Bacteroidota</taxon>
        <taxon>Sphingobacteriia</taxon>
        <taxon>Sphingobacteriales</taxon>
        <taxon>Sphingobacteriaceae</taxon>
        <taxon>Sphingobacterium</taxon>
    </lineage>
</organism>
<accession>A0A380CXN5</accession>
<reference evidence="11 12" key="1">
    <citation type="submission" date="2018-06" db="EMBL/GenBank/DDBJ databases">
        <authorList>
            <consortium name="Pathogen Informatics"/>
            <person name="Doyle S."/>
        </authorList>
    </citation>
    <scope>NUCLEOTIDE SEQUENCE [LARGE SCALE GENOMIC DNA]</scope>
    <source>
        <strain evidence="11 12">NCTC11388</strain>
    </source>
</reference>
<dbReference type="GO" id="GO:0004563">
    <property type="term" value="F:beta-N-acetylhexosaminidase activity"/>
    <property type="evidence" value="ECO:0007669"/>
    <property type="project" value="UniProtKB-EC"/>
</dbReference>
<keyword evidence="5 11" id="KW-0326">Glycosidase</keyword>
<dbReference type="GO" id="GO:0030247">
    <property type="term" value="F:polysaccharide binding"/>
    <property type="evidence" value="ECO:0007669"/>
    <property type="project" value="InterPro"/>
</dbReference>
<dbReference type="PANTHER" id="PTHR22600:SF57">
    <property type="entry name" value="BETA-N-ACETYLHEXOSAMINIDASE"/>
    <property type="match status" value="1"/>
</dbReference>
<sequence>MKTKLFFIACFLMLTTHTVKGQTENNYPLSVSWQPLMNNYDGKEQALSTLTIQNTSDKPFPWKGWRLYFNFIRLLEPVDSSQPLDAVHINGDYFYFLPNARGKELQPGEKVTYTMVSKSWVVNYNDAPQGFYLRWDNAKLEPLGPVNYMPPTDEKAFFRVAGDKEMNADMLYEKNLRYQQNEVLQRGQILPSPASMERHSGTYTLKKKLLISYDDGFQDEADLLSGTLKTYFGITAQTAVHTSSGAKEIRLLKEDGLGDEAYKLEVTSKGITVKASANAGVFYGIQSLKLLIDPANYNKVGNSKIVLPLVTVTDEPRFGSRSLMLDVARNFQPKEQILKMLDIMALYKLNTFHFHLNDDEGWRLEIPSIPELTEIGAQRAHWEEGQGYNNLPPSYGSGPFAKQGRGSGYYSQADFMEILQYAKRRHIKVIPEIETPGHARAAIQAMNSRYRKLLKSGDKVKAEAFLLQASGDSSVFRSVQKWNDNVMDVSMPSVYTFLEQVTDDVIAMYKKADAELETIHFGGDEVPNGVWEGSPAFAKLKQTDPAIKTTEDLWLRHFDKLYTMLKKKGLLLSGWEEVGMQKITQDGKKKWIPYKGFKDKGIHLNVWNNLGGNEDLAYRLANAGYKVKLSFVSNFYFDMAYHKHFDEQGFYWGGFIDLEKPFSFVPFHYLSNQKQDWLGRPLPERVLANAEKLTPEGERNIVGLQALLWSETIKSEKEMERMLFPRLLAFSERAWAKPGVWEQNGETAASKAQYEKEVKHFFNIVGQQELKRLQHLGVEYRIPTPGVRQLENKVHVNMELPGFVIRYTVNGEVPKNTDPVYSKPVAYTKGMVFRAFDEQGRGGLPASPDLTGGKHEK</sequence>
<dbReference type="Gene3D" id="2.60.40.10">
    <property type="entry name" value="Immunoglobulins"/>
    <property type="match status" value="1"/>
</dbReference>
<comment type="catalytic activity">
    <reaction evidence="1">
        <text>Hydrolysis of terminal non-reducing N-acetyl-D-hexosamine residues in N-acetyl-beta-D-hexosaminides.</text>
        <dbReference type="EC" id="3.2.1.52"/>
    </reaction>
</comment>
<dbReference type="GO" id="GO:0030203">
    <property type="term" value="P:glycosaminoglycan metabolic process"/>
    <property type="evidence" value="ECO:0007669"/>
    <property type="project" value="TreeGrafter"/>
</dbReference>
<dbReference type="InterPro" id="IPR012291">
    <property type="entry name" value="CBM2_carb-bd_dom_sf"/>
</dbReference>
<dbReference type="RefSeq" id="WP_115171917.1">
    <property type="nucleotide sequence ID" value="NZ_UGYW01000002.1"/>
</dbReference>
<keyword evidence="9" id="KW-0732">Signal</keyword>
<protein>
    <recommendedName>
        <fullName evidence="3">beta-N-acetylhexosaminidase</fullName>
        <ecNumber evidence="3">3.2.1.52</ecNumber>
    </recommendedName>
    <alternativeName>
        <fullName evidence="6">Beta-N-acetylhexosaminidase</fullName>
    </alternativeName>
    <alternativeName>
        <fullName evidence="7">N-acetyl-beta-glucosaminidase</fullName>
    </alternativeName>
</protein>
<dbReference type="InterPro" id="IPR013783">
    <property type="entry name" value="Ig-like_fold"/>
</dbReference>
<evidence type="ECO:0000256" key="4">
    <source>
        <dbReference type="ARBA" id="ARBA00022801"/>
    </source>
</evidence>
<dbReference type="SUPFAM" id="SSF81296">
    <property type="entry name" value="E set domains"/>
    <property type="match status" value="1"/>
</dbReference>
<dbReference type="GO" id="GO:0016020">
    <property type="term" value="C:membrane"/>
    <property type="evidence" value="ECO:0007669"/>
    <property type="project" value="TreeGrafter"/>
</dbReference>
<dbReference type="InterPro" id="IPR017853">
    <property type="entry name" value="GH"/>
</dbReference>
<feature type="signal peptide" evidence="9">
    <location>
        <begin position="1"/>
        <end position="21"/>
    </location>
</feature>
<dbReference type="Pfam" id="PF02838">
    <property type="entry name" value="Glyco_hydro_20b"/>
    <property type="match status" value="1"/>
</dbReference>
<dbReference type="PRINTS" id="PR00738">
    <property type="entry name" value="GLHYDRLASE20"/>
</dbReference>
<keyword evidence="4 11" id="KW-0378">Hydrolase</keyword>
<dbReference type="InterPro" id="IPR004866">
    <property type="entry name" value="CHB/HEX_N_dom"/>
</dbReference>
<feature type="active site" description="Proton donor" evidence="8">
    <location>
        <position position="525"/>
    </location>
</feature>
<dbReference type="InterPro" id="IPR015883">
    <property type="entry name" value="Glyco_hydro_20_cat"/>
</dbReference>
<evidence type="ECO:0000256" key="2">
    <source>
        <dbReference type="ARBA" id="ARBA00006285"/>
    </source>
</evidence>
<name>A0A380CXN5_SPHSI</name>
<comment type="similarity">
    <text evidence="2">Belongs to the glycosyl hydrolase 20 family.</text>
</comment>
<dbReference type="Pfam" id="PF03173">
    <property type="entry name" value="CHB_HEX"/>
    <property type="match status" value="1"/>
</dbReference>
<dbReference type="InterPro" id="IPR014756">
    <property type="entry name" value="Ig_E-set"/>
</dbReference>
<dbReference type="Gene3D" id="3.30.379.10">
    <property type="entry name" value="Chitobiase/beta-hexosaminidase domain 2-like"/>
    <property type="match status" value="1"/>
</dbReference>
<evidence type="ECO:0000256" key="9">
    <source>
        <dbReference type="SAM" id="SignalP"/>
    </source>
</evidence>
<dbReference type="InterPro" id="IPR004867">
    <property type="entry name" value="CHB_C_dom"/>
</dbReference>
<evidence type="ECO:0000256" key="5">
    <source>
        <dbReference type="ARBA" id="ARBA00023295"/>
    </source>
</evidence>
<evidence type="ECO:0000256" key="8">
    <source>
        <dbReference type="PIRSR" id="PIRSR625705-1"/>
    </source>
</evidence>
<dbReference type="SUPFAM" id="SSF49384">
    <property type="entry name" value="Carbohydrate-binding domain"/>
    <property type="match status" value="1"/>
</dbReference>
<dbReference type="InterPro" id="IPR008965">
    <property type="entry name" value="CBM2/CBM3_carb-bd_dom_sf"/>
</dbReference>
<dbReference type="InterPro" id="IPR015882">
    <property type="entry name" value="HEX_bac_N"/>
</dbReference>
<evidence type="ECO:0000313" key="11">
    <source>
        <dbReference type="EMBL" id="SUJ30576.1"/>
    </source>
</evidence>
<dbReference type="InterPro" id="IPR029018">
    <property type="entry name" value="Hex-like_dom2"/>
</dbReference>
<dbReference type="Proteomes" id="UP000254893">
    <property type="component" value="Unassembled WGS sequence"/>
</dbReference>
<dbReference type="Pfam" id="PF00728">
    <property type="entry name" value="Glyco_hydro_20"/>
    <property type="match status" value="1"/>
</dbReference>
<feature type="chain" id="PRO_5016806039" description="beta-N-acetylhexosaminidase" evidence="9">
    <location>
        <begin position="22"/>
        <end position="857"/>
    </location>
</feature>
<dbReference type="SUPFAM" id="SSF55545">
    <property type="entry name" value="beta-N-acetylhexosaminidase-like domain"/>
    <property type="match status" value="1"/>
</dbReference>
<dbReference type="Gene3D" id="3.20.20.80">
    <property type="entry name" value="Glycosidases"/>
    <property type="match status" value="1"/>
</dbReference>
<dbReference type="Pfam" id="PF03174">
    <property type="entry name" value="CHB_HEX_C"/>
    <property type="match status" value="1"/>
</dbReference>
<dbReference type="EMBL" id="UGYW01000002">
    <property type="protein sequence ID" value="SUJ30576.1"/>
    <property type="molecule type" value="Genomic_DNA"/>
</dbReference>